<gene>
    <name evidence="2" type="ORF">llap_3863</name>
</gene>
<dbReference type="PANTHER" id="PTHR33332">
    <property type="entry name" value="REVERSE TRANSCRIPTASE DOMAIN-CONTAINING PROTEIN"/>
    <property type="match status" value="1"/>
</dbReference>
<keyword evidence="3" id="KW-1185">Reference proteome</keyword>
<evidence type="ECO:0000313" key="2">
    <source>
        <dbReference type="EMBL" id="PKU45862.1"/>
    </source>
</evidence>
<proteinExistence type="predicted"/>
<sequence>MKDNQAIRPSQRGFIKGRSCLTNLISFYDKVTCLVNEGKAVDVVYLDLNKVFHTISHIILLEKLDAHGLDRSILCWVKNWLDVQAQRAVVNGSKSSWVTSNVPQGLVLGPLLFNIFINDLEEGIECTLSKHDLLTLMFKNLQEISPNYSFTSTASFLLLSYNHKTAPIKEEKIQLKGRKDNICKSLGKMFIASEMVADKLKMKKGRREDKNENKNQSIVLKMKCLYTNACSMGNKQEELEATVLLERYDIVAITETWWDKSHNWSVAIKGYKLFRRDRQGRRGGGVALYVKEWIESEEVSLKPSLVSDKRVESLWVRIKGQANMGDTVVDVYYRPPDQDGEVNSK</sequence>
<dbReference type="InterPro" id="IPR036691">
    <property type="entry name" value="Endo/exonu/phosph_ase_sf"/>
</dbReference>
<dbReference type="PROSITE" id="PS50878">
    <property type="entry name" value="RT_POL"/>
    <property type="match status" value="1"/>
</dbReference>
<keyword evidence="2" id="KW-0548">Nucleotidyltransferase</keyword>
<protein>
    <submittedName>
        <fullName evidence="2">Rna-directed dna polymerase from mobile element jockey-like</fullName>
    </submittedName>
</protein>
<dbReference type="InterPro" id="IPR000477">
    <property type="entry name" value="RT_dom"/>
</dbReference>
<dbReference type="Gene3D" id="3.60.10.10">
    <property type="entry name" value="Endonuclease/exonuclease/phosphatase"/>
    <property type="match status" value="1"/>
</dbReference>
<keyword evidence="2" id="KW-0695">RNA-directed DNA polymerase</keyword>
<dbReference type="EMBL" id="KZ505739">
    <property type="protein sequence ID" value="PKU45862.1"/>
    <property type="molecule type" value="Genomic_DNA"/>
</dbReference>
<evidence type="ECO:0000259" key="1">
    <source>
        <dbReference type="PROSITE" id="PS50878"/>
    </source>
</evidence>
<reference evidence="3" key="1">
    <citation type="submission" date="2017-11" db="EMBL/GenBank/DDBJ databases">
        <authorList>
            <person name="Lima N.C."/>
            <person name="Parody-Merino A.M."/>
            <person name="Battley P.F."/>
            <person name="Fidler A.E."/>
            <person name="Prosdocimi F."/>
        </authorList>
    </citation>
    <scope>NUCLEOTIDE SEQUENCE [LARGE SCALE GENOMIC DNA]</scope>
</reference>
<organism evidence="2 3">
    <name type="scientific">Limosa lapponica baueri</name>
    <dbReference type="NCBI Taxonomy" id="1758121"/>
    <lineage>
        <taxon>Eukaryota</taxon>
        <taxon>Metazoa</taxon>
        <taxon>Chordata</taxon>
        <taxon>Craniata</taxon>
        <taxon>Vertebrata</taxon>
        <taxon>Euteleostomi</taxon>
        <taxon>Archelosauria</taxon>
        <taxon>Archosauria</taxon>
        <taxon>Dinosauria</taxon>
        <taxon>Saurischia</taxon>
        <taxon>Theropoda</taxon>
        <taxon>Coelurosauria</taxon>
        <taxon>Aves</taxon>
        <taxon>Neognathae</taxon>
        <taxon>Neoaves</taxon>
        <taxon>Charadriiformes</taxon>
        <taxon>Scolopacidae</taxon>
        <taxon>Limosa</taxon>
    </lineage>
</organism>
<keyword evidence="2" id="KW-0808">Transferase</keyword>
<dbReference type="AlphaFoldDB" id="A0A2I0UIH9"/>
<accession>A0A2I0UIH9</accession>
<evidence type="ECO:0000313" key="3">
    <source>
        <dbReference type="Proteomes" id="UP000233556"/>
    </source>
</evidence>
<dbReference type="OrthoDB" id="10063195at2759"/>
<name>A0A2I0UIH9_LIMLA</name>
<reference evidence="3" key="2">
    <citation type="submission" date="2017-12" db="EMBL/GenBank/DDBJ databases">
        <title>Genome sequence of the Bar-tailed Godwit (Limosa lapponica baueri).</title>
        <authorList>
            <person name="Lima N.C.B."/>
            <person name="Parody-Merino A.M."/>
            <person name="Battley P.F."/>
            <person name="Fidler A.E."/>
            <person name="Prosdocimi F."/>
        </authorList>
    </citation>
    <scope>NUCLEOTIDE SEQUENCE [LARGE SCALE GENOMIC DNA]</scope>
</reference>
<dbReference type="GO" id="GO:0003964">
    <property type="term" value="F:RNA-directed DNA polymerase activity"/>
    <property type="evidence" value="ECO:0007669"/>
    <property type="project" value="UniProtKB-KW"/>
</dbReference>
<feature type="domain" description="Reverse transcriptase" evidence="1">
    <location>
        <begin position="1"/>
        <end position="190"/>
    </location>
</feature>
<dbReference type="Proteomes" id="UP000233556">
    <property type="component" value="Unassembled WGS sequence"/>
</dbReference>
<dbReference type="Pfam" id="PF00078">
    <property type="entry name" value="RVT_1"/>
    <property type="match status" value="1"/>
</dbReference>
<dbReference type="SUPFAM" id="SSF56219">
    <property type="entry name" value="DNase I-like"/>
    <property type="match status" value="1"/>
</dbReference>